<organism evidence="2 3">
    <name type="scientific">Paramecium octaurelia</name>
    <dbReference type="NCBI Taxonomy" id="43137"/>
    <lineage>
        <taxon>Eukaryota</taxon>
        <taxon>Sar</taxon>
        <taxon>Alveolata</taxon>
        <taxon>Ciliophora</taxon>
        <taxon>Intramacronucleata</taxon>
        <taxon>Oligohymenophorea</taxon>
        <taxon>Peniculida</taxon>
        <taxon>Parameciidae</taxon>
        <taxon>Paramecium</taxon>
    </lineage>
</organism>
<keyword evidence="3" id="KW-1185">Reference proteome</keyword>
<evidence type="ECO:0000256" key="1">
    <source>
        <dbReference type="SAM" id="Phobius"/>
    </source>
</evidence>
<dbReference type="Proteomes" id="UP000683925">
    <property type="component" value="Unassembled WGS sequence"/>
</dbReference>
<keyword evidence="1" id="KW-0812">Transmembrane</keyword>
<reference evidence="2" key="1">
    <citation type="submission" date="2021-01" db="EMBL/GenBank/DDBJ databases">
        <authorList>
            <consortium name="Genoscope - CEA"/>
            <person name="William W."/>
        </authorList>
    </citation>
    <scope>NUCLEOTIDE SEQUENCE</scope>
</reference>
<dbReference type="EMBL" id="CAJJDP010000004">
    <property type="protein sequence ID" value="CAD8133893.1"/>
    <property type="molecule type" value="Genomic_DNA"/>
</dbReference>
<feature type="transmembrane region" description="Helical" evidence="1">
    <location>
        <begin position="6"/>
        <end position="25"/>
    </location>
</feature>
<sequence>MRVLAYFLIILLLISTILINDLPLLPKRMLKIQRFQSSEVRSTSSILLFQDQLTRQQDTIFIQLQNTLMLEYQLDQKVLYQLQNYFQKIQSKIHQKHYKLLLQKRIPLQNSYLLLNLQLPKCLLFLIPFKFLKQVIQYQVRLQRQIKLIRKTPTIFIIVLTYCIRNHSESGKFFIKFTFSSLLNTLLKLFGLFKRLISSISLIYLINHPRADSLFSIFLQNNINYKLLLYKNYFYKVFKL</sequence>
<comment type="caution">
    <text evidence="2">The sequence shown here is derived from an EMBL/GenBank/DDBJ whole genome shotgun (WGS) entry which is preliminary data.</text>
</comment>
<gene>
    <name evidence="2" type="ORF">POCTA_138.1.T0050154</name>
</gene>
<name>A0A8S1S2V9_PAROT</name>
<evidence type="ECO:0000313" key="2">
    <source>
        <dbReference type="EMBL" id="CAD8133893.1"/>
    </source>
</evidence>
<dbReference type="AlphaFoldDB" id="A0A8S1S2V9"/>
<proteinExistence type="predicted"/>
<evidence type="ECO:0008006" key="4">
    <source>
        <dbReference type="Google" id="ProtNLM"/>
    </source>
</evidence>
<keyword evidence="1" id="KW-1133">Transmembrane helix</keyword>
<protein>
    <recommendedName>
        <fullName evidence="4">Transmembrane protein</fullName>
    </recommendedName>
</protein>
<accession>A0A8S1S2V9</accession>
<evidence type="ECO:0000313" key="3">
    <source>
        <dbReference type="Proteomes" id="UP000683925"/>
    </source>
</evidence>
<keyword evidence="1" id="KW-0472">Membrane</keyword>